<reference evidence="2" key="2">
    <citation type="submission" date="2017-12" db="EMBL/GenBank/DDBJ databases">
        <title>Genome sequence of the Bar-tailed Godwit (Limosa lapponica baueri).</title>
        <authorList>
            <person name="Lima N.C.B."/>
            <person name="Parody-Merino A.M."/>
            <person name="Battley P.F."/>
            <person name="Fidler A.E."/>
            <person name="Prosdocimi F."/>
        </authorList>
    </citation>
    <scope>NUCLEOTIDE SEQUENCE [LARGE SCALE GENOMIC DNA]</scope>
</reference>
<reference evidence="2" key="1">
    <citation type="submission" date="2017-11" db="EMBL/GenBank/DDBJ databases">
        <authorList>
            <person name="Lima N.C."/>
            <person name="Parody-Merino A.M."/>
            <person name="Battley P.F."/>
            <person name="Fidler A.E."/>
            <person name="Prosdocimi F."/>
        </authorList>
    </citation>
    <scope>NUCLEOTIDE SEQUENCE [LARGE SCALE GENOMIC DNA]</scope>
</reference>
<accession>A0A2I0UM26</accession>
<proteinExistence type="predicted"/>
<organism evidence="1 2">
    <name type="scientific">Limosa lapponica baueri</name>
    <dbReference type="NCBI Taxonomy" id="1758121"/>
    <lineage>
        <taxon>Eukaryota</taxon>
        <taxon>Metazoa</taxon>
        <taxon>Chordata</taxon>
        <taxon>Craniata</taxon>
        <taxon>Vertebrata</taxon>
        <taxon>Euteleostomi</taxon>
        <taxon>Archelosauria</taxon>
        <taxon>Archosauria</taxon>
        <taxon>Dinosauria</taxon>
        <taxon>Saurischia</taxon>
        <taxon>Theropoda</taxon>
        <taxon>Coelurosauria</taxon>
        <taxon>Aves</taxon>
        <taxon>Neognathae</taxon>
        <taxon>Neoaves</taxon>
        <taxon>Charadriiformes</taxon>
        <taxon>Scolopacidae</taxon>
        <taxon>Limosa</taxon>
    </lineage>
</organism>
<dbReference type="AlphaFoldDB" id="A0A2I0UM26"/>
<protein>
    <submittedName>
        <fullName evidence="1">Uncharacterized protein</fullName>
    </submittedName>
</protein>
<name>A0A2I0UM26_LIMLA</name>
<dbReference type="Proteomes" id="UP000233556">
    <property type="component" value="Unassembled WGS sequence"/>
</dbReference>
<sequence>MSTEELLKNRMHMFTLRSGIWWETDLLKVCRVITEGGKGIFGKEIQQDTENAKLVTGNGISFGKVKCGEENMRNSHDIGIAICSGRVQDL</sequence>
<keyword evidence="2" id="KW-1185">Reference proteome</keyword>
<evidence type="ECO:0000313" key="1">
    <source>
        <dbReference type="EMBL" id="PKU47105.1"/>
    </source>
</evidence>
<gene>
    <name evidence="1" type="ORF">llap_2600</name>
</gene>
<evidence type="ECO:0000313" key="2">
    <source>
        <dbReference type="Proteomes" id="UP000233556"/>
    </source>
</evidence>
<dbReference type="EMBL" id="KZ505688">
    <property type="protein sequence ID" value="PKU47105.1"/>
    <property type="molecule type" value="Genomic_DNA"/>
</dbReference>